<dbReference type="InterPro" id="IPR053019">
    <property type="entry name" value="GATA_zinc_finger"/>
</dbReference>
<dbReference type="PANTHER" id="PTHR23353:SF23">
    <property type="entry name" value="PROTEIN HAIRLESS"/>
    <property type="match status" value="1"/>
</dbReference>
<sequence>MSDSTGDSSDNYEDDPIIVFDQETESSNGFDSDQQQQSPIGFGFRQPSFVRLHGEPIPKGFDSLADFRAEKPPVKVEPFVDFHINNNSNMNPNSYSSLNTNQNQTSNSIHELLQRRNSRKWEEMGYDPKIMEKSLNRNTSQSAFVPSEIAITAGGHISSSFTNIDSFKIDEKHQIQNDLILETVLEESPIKITDFNQNSNSINNNNINSNSNNQNGKVLAIDENSRKNNNNKLTRSLSSGEVFPSIEMPANEENSSSNYIPFCTELCKDLNEYNYEEEDSYESCEDCNIPPNLLPFLVHERGTFTYRALDGETLKGLQESAVELITDNLNYYLEIAIENNMFSEMCYLQVIIEKLKNDNSGLSINEMSEIDYRICETSTDIDDILRLYVLMNNIFCFFSIFNNNFSKN</sequence>
<keyword evidence="3" id="KW-1185">Reference proteome</keyword>
<dbReference type="VEuPathDB" id="TrichDB:TRFO_38108"/>
<dbReference type="RefSeq" id="XP_068348915.1">
    <property type="nucleotide sequence ID" value="XM_068511848.1"/>
</dbReference>
<feature type="compositionally biased region" description="Polar residues" evidence="1">
    <location>
        <begin position="25"/>
        <end position="39"/>
    </location>
</feature>
<feature type="region of interest" description="Disordered" evidence="1">
    <location>
        <begin position="196"/>
        <end position="215"/>
    </location>
</feature>
<reference evidence="2" key="1">
    <citation type="submission" date="2016-10" db="EMBL/GenBank/DDBJ databases">
        <authorList>
            <person name="Benchimol M."/>
            <person name="Almeida L.G."/>
            <person name="Vasconcelos A.T."/>
            <person name="Perreira-Neves A."/>
            <person name="Rosa I.A."/>
            <person name="Tasca T."/>
            <person name="Bogo M.R."/>
            <person name="de Souza W."/>
        </authorList>
    </citation>
    <scope>NUCLEOTIDE SEQUENCE [LARGE SCALE GENOMIC DNA]</scope>
    <source>
        <strain evidence="2">K</strain>
    </source>
</reference>
<name>A0A1J4J9B1_9EUKA</name>
<evidence type="ECO:0000256" key="1">
    <source>
        <dbReference type="SAM" id="MobiDB-lite"/>
    </source>
</evidence>
<dbReference type="PANTHER" id="PTHR23353">
    <property type="entry name" value="RAB-GAP/TBC-RELATED"/>
    <property type="match status" value="1"/>
</dbReference>
<organism evidence="2 3">
    <name type="scientific">Tritrichomonas foetus</name>
    <dbReference type="NCBI Taxonomy" id="1144522"/>
    <lineage>
        <taxon>Eukaryota</taxon>
        <taxon>Metamonada</taxon>
        <taxon>Parabasalia</taxon>
        <taxon>Tritrichomonadida</taxon>
        <taxon>Tritrichomonadidae</taxon>
        <taxon>Tritrichomonas</taxon>
    </lineage>
</organism>
<proteinExistence type="predicted"/>
<dbReference type="OrthoDB" id="10662225at2759"/>
<dbReference type="Proteomes" id="UP000179807">
    <property type="component" value="Unassembled WGS sequence"/>
</dbReference>
<evidence type="ECO:0000313" key="2">
    <source>
        <dbReference type="EMBL" id="OHS95778.1"/>
    </source>
</evidence>
<dbReference type="AlphaFoldDB" id="A0A1J4J9B1"/>
<protein>
    <submittedName>
        <fullName evidence="2">Uncharacterized protein</fullName>
    </submittedName>
</protein>
<gene>
    <name evidence="2" type="ORF">TRFO_38108</name>
</gene>
<comment type="caution">
    <text evidence="2">The sequence shown here is derived from an EMBL/GenBank/DDBJ whole genome shotgun (WGS) entry which is preliminary data.</text>
</comment>
<accession>A0A1J4J9B1</accession>
<feature type="region of interest" description="Disordered" evidence="1">
    <location>
        <begin position="1"/>
        <end position="42"/>
    </location>
</feature>
<evidence type="ECO:0000313" key="3">
    <source>
        <dbReference type="Proteomes" id="UP000179807"/>
    </source>
</evidence>
<dbReference type="EMBL" id="MLAK01001223">
    <property type="protein sequence ID" value="OHS95778.1"/>
    <property type="molecule type" value="Genomic_DNA"/>
</dbReference>
<dbReference type="GeneID" id="94846552"/>